<evidence type="ECO:0000313" key="2">
    <source>
        <dbReference type="EMBL" id="BAM03935.1"/>
    </source>
</evidence>
<dbReference type="KEGG" id="phm:PSMK_17760"/>
<dbReference type="PROSITE" id="PS50830">
    <property type="entry name" value="TNASE_3"/>
    <property type="match status" value="1"/>
</dbReference>
<evidence type="ECO:0000313" key="3">
    <source>
        <dbReference type="Proteomes" id="UP000007881"/>
    </source>
</evidence>
<dbReference type="AlphaFoldDB" id="I0IF97"/>
<dbReference type="HOGENOM" id="CLU_1625535_0_0_0"/>
<organism evidence="2 3">
    <name type="scientific">Phycisphaera mikurensis (strain NBRC 102666 / KCTC 22515 / FYK2301M01)</name>
    <dbReference type="NCBI Taxonomy" id="1142394"/>
    <lineage>
        <taxon>Bacteria</taxon>
        <taxon>Pseudomonadati</taxon>
        <taxon>Planctomycetota</taxon>
        <taxon>Phycisphaerae</taxon>
        <taxon>Phycisphaerales</taxon>
        <taxon>Phycisphaeraceae</taxon>
        <taxon>Phycisphaera</taxon>
    </lineage>
</organism>
<evidence type="ECO:0000259" key="1">
    <source>
        <dbReference type="PROSITE" id="PS50830"/>
    </source>
</evidence>
<dbReference type="InterPro" id="IPR035437">
    <property type="entry name" value="SNase_OB-fold_sf"/>
</dbReference>
<dbReference type="eggNOG" id="COG1525">
    <property type="taxonomic scope" value="Bacteria"/>
</dbReference>
<dbReference type="SMART" id="SM00318">
    <property type="entry name" value="SNc"/>
    <property type="match status" value="1"/>
</dbReference>
<dbReference type="InterPro" id="IPR002071">
    <property type="entry name" value="Thermonucl_AS"/>
</dbReference>
<dbReference type="Gene3D" id="2.40.50.90">
    <property type="match status" value="1"/>
</dbReference>
<dbReference type="Pfam" id="PF00565">
    <property type="entry name" value="SNase"/>
    <property type="match status" value="1"/>
</dbReference>
<gene>
    <name evidence="2" type="ordered locus">PSMK_17760</name>
</gene>
<protein>
    <submittedName>
        <fullName evidence="2">Putative nuclease</fullName>
    </submittedName>
</protein>
<accession>I0IF97</accession>
<dbReference type="SUPFAM" id="SSF50199">
    <property type="entry name" value="Staphylococcal nuclease"/>
    <property type="match status" value="1"/>
</dbReference>
<keyword evidence="3" id="KW-1185">Reference proteome</keyword>
<sequence>MLLVGLLLVVWTMRPPAVPSRPPAEAVPEAPLAVTPEELPPFRVARVVDGDTVDVVDPAGEVVRVRVLGIDAPERAQPGGDAATAWAWAALEEGEAVELVGDDRDRWGRRLAEVRHDGGRDLGAGLVEAGHAWRWQHADRPDLETLAAEARAAGRGCGRIRRR</sequence>
<dbReference type="GO" id="GO:0004518">
    <property type="term" value="F:nuclease activity"/>
    <property type="evidence" value="ECO:0007669"/>
    <property type="project" value="InterPro"/>
</dbReference>
<proteinExistence type="predicted"/>
<dbReference type="PROSITE" id="PS01123">
    <property type="entry name" value="TNASE_1"/>
    <property type="match status" value="1"/>
</dbReference>
<feature type="domain" description="TNase-like" evidence="1">
    <location>
        <begin position="38"/>
        <end position="156"/>
    </location>
</feature>
<dbReference type="GO" id="GO:0003676">
    <property type="term" value="F:nucleic acid binding"/>
    <property type="evidence" value="ECO:0007669"/>
    <property type="project" value="InterPro"/>
</dbReference>
<dbReference type="STRING" id="1142394.PSMK_17760"/>
<reference evidence="2 3" key="1">
    <citation type="submission" date="2012-02" db="EMBL/GenBank/DDBJ databases">
        <title>Complete genome sequence of Phycisphaera mikurensis NBRC 102666.</title>
        <authorList>
            <person name="Ankai A."/>
            <person name="Hosoyama A."/>
            <person name="Terui Y."/>
            <person name="Sekine M."/>
            <person name="Fukai R."/>
            <person name="Kato Y."/>
            <person name="Nakamura S."/>
            <person name="Yamada-Narita S."/>
            <person name="Kawakoshi A."/>
            <person name="Fukunaga Y."/>
            <person name="Yamazaki S."/>
            <person name="Fujita N."/>
        </authorList>
    </citation>
    <scope>NUCLEOTIDE SEQUENCE [LARGE SCALE GENOMIC DNA]</scope>
    <source>
        <strain evidence="3">NBRC 102666 / KCTC 22515 / FYK2301M01</strain>
    </source>
</reference>
<dbReference type="Proteomes" id="UP000007881">
    <property type="component" value="Chromosome"/>
</dbReference>
<name>I0IF97_PHYMF</name>
<dbReference type="EMBL" id="AP012338">
    <property type="protein sequence ID" value="BAM03935.1"/>
    <property type="molecule type" value="Genomic_DNA"/>
</dbReference>
<dbReference type="InterPro" id="IPR016071">
    <property type="entry name" value="Staphylococal_nuclease_OB-fold"/>
</dbReference>